<dbReference type="EMBL" id="CM001223">
    <property type="protein sequence ID" value="KEH22562.1"/>
    <property type="molecule type" value="Genomic_DNA"/>
</dbReference>
<keyword evidence="3" id="KW-1185">Reference proteome</keyword>
<reference evidence="2" key="3">
    <citation type="submission" date="2015-04" db="UniProtKB">
        <authorList>
            <consortium name="EnsemblPlants"/>
        </authorList>
    </citation>
    <scope>IDENTIFICATION</scope>
    <source>
        <strain evidence="2">cv. Jemalong A17</strain>
    </source>
</reference>
<gene>
    <name evidence="2" type="primary">25498200</name>
    <name evidence="1" type="ordered locus">MTR_7g053530</name>
</gene>
<dbReference type="STRING" id="3880.A0A072TYQ1"/>
<dbReference type="EnsemblPlants" id="KEH22562">
    <property type="protein sequence ID" value="KEH22562"/>
    <property type="gene ID" value="MTR_7g053530"/>
</dbReference>
<protein>
    <submittedName>
        <fullName evidence="1">DUF760 family protein</fullName>
    </submittedName>
</protein>
<dbReference type="Proteomes" id="UP000002051">
    <property type="component" value="Unassembled WGS sequence"/>
</dbReference>
<dbReference type="KEGG" id="mtr:25498200"/>
<dbReference type="InterPro" id="IPR008479">
    <property type="entry name" value="DUF760"/>
</dbReference>
<evidence type="ECO:0000313" key="1">
    <source>
        <dbReference type="EMBL" id="KEH22562.1"/>
    </source>
</evidence>
<reference evidence="1 3" key="1">
    <citation type="journal article" date="2011" name="Nature">
        <title>The Medicago genome provides insight into the evolution of rhizobial symbioses.</title>
        <authorList>
            <person name="Young N.D."/>
            <person name="Debelle F."/>
            <person name="Oldroyd G.E."/>
            <person name="Geurts R."/>
            <person name="Cannon S.B."/>
            <person name="Udvardi M.K."/>
            <person name="Benedito V.A."/>
            <person name="Mayer K.F."/>
            <person name="Gouzy J."/>
            <person name="Schoof H."/>
            <person name="Van de Peer Y."/>
            <person name="Proost S."/>
            <person name="Cook D.R."/>
            <person name="Meyers B.C."/>
            <person name="Spannagl M."/>
            <person name="Cheung F."/>
            <person name="De Mita S."/>
            <person name="Krishnakumar V."/>
            <person name="Gundlach H."/>
            <person name="Zhou S."/>
            <person name="Mudge J."/>
            <person name="Bharti A.K."/>
            <person name="Murray J.D."/>
            <person name="Naoumkina M.A."/>
            <person name="Rosen B."/>
            <person name="Silverstein K.A."/>
            <person name="Tang H."/>
            <person name="Rombauts S."/>
            <person name="Zhao P.X."/>
            <person name="Zhou P."/>
            <person name="Barbe V."/>
            <person name="Bardou P."/>
            <person name="Bechner M."/>
            <person name="Bellec A."/>
            <person name="Berger A."/>
            <person name="Berges H."/>
            <person name="Bidwell S."/>
            <person name="Bisseling T."/>
            <person name="Choisne N."/>
            <person name="Couloux A."/>
            <person name="Denny R."/>
            <person name="Deshpande S."/>
            <person name="Dai X."/>
            <person name="Doyle J.J."/>
            <person name="Dudez A.M."/>
            <person name="Farmer A.D."/>
            <person name="Fouteau S."/>
            <person name="Franken C."/>
            <person name="Gibelin C."/>
            <person name="Gish J."/>
            <person name="Goldstein S."/>
            <person name="Gonzalez A.J."/>
            <person name="Green P.J."/>
            <person name="Hallab A."/>
            <person name="Hartog M."/>
            <person name="Hua A."/>
            <person name="Humphray S.J."/>
            <person name="Jeong D.H."/>
            <person name="Jing Y."/>
            <person name="Jocker A."/>
            <person name="Kenton S.M."/>
            <person name="Kim D.J."/>
            <person name="Klee K."/>
            <person name="Lai H."/>
            <person name="Lang C."/>
            <person name="Lin S."/>
            <person name="Macmil S.L."/>
            <person name="Magdelenat G."/>
            <person name="Matthews L."/>
            <person name="McCorrison J."/>
            <person name="Monaghan E.L."/>
            <person name="Mun J.H."/>
            <person name="Najar F.Z."/>
            <person name="Nicholson C."/>
            <person name="Noirot C."/>
            <person name="O'Bleness M."/>
            <person name="Paule C.R."/>
            <person name="Poulain J."/>
            <person name="Prion F."/>
            <person name="Qin B."/>
            <person name="Qu C."/>
            <person name="Retzel E.F."/>
            <person name="Riddle C."/>
            <person name="Sallet E."/>
            <person name="Samain S."/>
            <person name="Samson N."/>
            <person name="Sanders I."/>
            <person name="Saurat O."/>
            <person name="Scarpelli C."/>
            <person name="Schiex T."/>
            <person name="Segurens B."/>
            <person name="Severin A.J."/>
            <person name="Sherrier D.J."/>
            <person name="Shi R."/>
            <person name="Sims S."/>
            <person name="Singer S.R."/>
            <person name="Sinharoy S."/>
            <person name="Sterck L."/>
            <person name="Viollet A."/>
            <person name="Wang B.B."/>
            <person name="Wang K."/>
            <person name="Wang M."/>
            <person name="Wang X."/>
            <person name="Warfsmann J."/>
            <person name="Weissenbach J."/>
            <person name="White D.D."/>
            <person name="White J.D."/>
            <person name="Wiley G.B."/>
            <person name="Wincker P."/>
            <person name="Xing Y."/>
            <person name="Yang L."/>
            <person name="Yao Z."/>
            <person name="Ying F."/>
            <person name="Zhai J."/>
            <person name="Zhou L."/>
            <person name="Zuber A."/>
            <person name="Denarie J."/>
            <person name="Dixon R.A."/>
            <person name="May G.D."/>
            <person name="Schwartz D.C."/>
            <person name="Rogers J."/>
            <person name="Quetier F."/>
            <person name="Town C.D."/>
            <person name="Roe B.A."/>
        </authorList>
    </citation>
    <scope>NUCLEOTIDE SEQUENCE [LARGE SCALE GENOMIC DNA]</scope>
    <source>
        <strain evidence="1">A17</strain>
        <strain evidence="2 3">cv. Jemalong A17</strain>
    </source>
</reference>
<dbReference type="OrthoDB" id="10511053at2759"/>
<dbReference type="AlphaFoldDB" id="A0A072TYQ1"/>
<dbReference type="InterPro" id="IPR038925">
    <property type="entry name" value="At3g17800-like"/>
</dbReference>
<evidence type="ECO:0000313" key="3">
    <source>
        <dbReference type="Proteomes" id="UP000002051"/>
    </source>
</evidence>
<accession>A0A072TYQ1</accession>
<dbReference type="Pfam" id="PF05542">
    <property type="entry name" value="DUF760"/>
    <property type="match status" value="1"/>
</dbReference>
<evidence type="ECO:0000313" key="2">
    <source>
        <dbReference type="EnsemblPlants" id="KEH22562"/>
    </source>
</evidence>
<organism evidence="1 3">
    <name type="scientific">Medicago truncatula</name>
    <name type="common">Barrel medic</name>
    <name type="synonym">Medicago tribuloides</name>
    <dbReference type="NCBI Taxonomy" id="3880"/>
    <lineage>
        <taxon>Eukaryota</taxon>
        <taxon>Viridiplantae</taxon>
        <taxon>Streptophyta</taxon>
        <taxon>Embryophyta</taxon>
        <taxon>Tracheophyta</taxon>
        <taxon>Spermatophyta</taxon>
        <taxon>Magnoliopsida</taxon>
        <taxon>eudicotyledons</taxon>
        <taxon>Gunneridae</taxon>
        <taxon>Pentapetalae</taxon>
        <taxon>rosids</taxon>
        <taxon>fabids</taxon>
        <taxon>Fabales</taxon>
        <taxon>Fabaceae</taxon>
        <taxon>Papilionoideae</taxon>
        <taxon>50 kb inversion clade</taxon>
        <taxon>NPAAA clade</taxon>
        <taxon>Hologalegina</taxon>
        <taxon>IRL clade</taxon>
        <taxon>Trifolieae</taxon>
        <taxon>Medicago</taxon>
    </lineage>
</organism>
<proteinExistence type="predicted"/>
<dbReference type="PANTHER" id="PTHR31808:SF9">
    <property type="entry name" value="F21O3.2 PROTEIN"/>
    <property type="match status" value="1"/>
</dbReference>
<reference evidence="1 3" key="2">
    <citation type="journal article" date="2014" name="BMC Genomics">
        <title>An improved genome release (version Mt4.0) for the model legume Medicago truncatula.</title>
        <authorList>
            <person name="Tang H."/>
            <person name="Krishnakumar V."/>
            <person name="Bidwell S."/>
            <person name="Rosen B."/>
            <person name="Chan A."/>
            <person name="Zhou S."/>
            <person name="Gentzbittel L."/>
            <person name="Childs K.L."/>
            <person name="Yandell M."/>
            <person name="Gundlach H."/>
            <person name="Mayer K.F."/>
            <person name="Schwartz D.C."/>
            <person name="Town C.D."/>
        </authorList>
    </citation>
    <scope>GENOME REANNOTATION</scope>
    <source>
        <strain evidence="1">A17</strain>
        <strain evidence="2 3">cv. Jemalong A17</strain>
    </source>
</reference>
<dbReference type="HOGENOM" id="CLU_041607_1_0_1"/>
<sequence length="345" mass="40457">MNVSTSVLLQHRPNIIKMKVNSDSDYNSGNKFRRLNVPLTLKSRVGKFLSGVMQDVMREQDKPQKFYRAITEELKLLKDCRDSALKQMLKIDSCLEDMFQRRIAELEEKKCKLAIQDIMYLLIIFKFYAFDVSLVPKISKCLRNGKLELPDMERKLKYIQSWELWDTIREILNLITFAADSFGMKLITKDLFAKMYVASILYGYFLKSVSSRYELEKRQFLSDHDLNTGHGSKNVFLGKQEIENGTLKDYVKGFKRPRLVLDGCKLRYKEALQLIESHTQALFEHNKECGLNEFDDDDEEDDRFIEASFSSIKRLLWEGLAFGSFLWMAEDFIDGIYKLEEREAK</sequence>
<name>A0A072TYQ1_MEDTR</name>
<dbReference type="PANTHER" id="PTHR31808">
    <property type="entry name" value="EXPRESSED PROTEIN"/>
    <property type="match status" value="1"/>
</dbReference>